<reference evidence="1 2" key="1">
    <citation type="submission" date="2017-06" db="EMBL/GenBank/DDBJ databases">
        <authorList>
            <consortium name="Pathogen Informatics"/>
        </authorList>
    </citation>
    <scope>NUCLEOTIDE SEQUENCE [LARGE SCALE GENOMIC DNA]</scope>
    <source>
        <strain evidence="1 2">NCTC12149</strain>
    </source>
</reference>
<protein>
    <submittedName>
        <fullName evidence="1">Uncharacterized protein</fullName>
    </submittedName>
</protein>
<dbReference type="KEGG" id="smiz:4412673_01172"/>
<accession>A0AAJ4XA22</accession>
<evidence type="ECO:0000313" key="1">
    <source>
        <dbReference type="EMBL" id="SNV46004.1"/>
    </source>
</evidence>
<dbReference type="EMBL" id="LT906468">
    <property type="protein sequence ID" value="SNV46004.1"/>
    <property type="molecule type" value="Genomic_DNA"/>
</dbReference>
<dbReference type="Proteomes" id="UP000215355">
    <property type="component" value="Chromosome 1"/>
</dbReference>
<sequence length="94" mass="10505">MLIDTIIFVTNSTINNSLKNDAQNGLFALKPTIYIVHKISSNYHDRYWISGNREKGLIMGTSLNGLGNKFALVDRINISDVREIVPELIGDSIL</sequence>
<organism evidence="1 2">
    <name type="scientific">Sphingobacterium mizutaii</name>
    <dbReference type="NCBI Taxonomy" id="1010"/>
    <lineage>
        <taxon>Bacteria</taxon>
        <taxon>Pseudomonadati</taxon>
        <taxon>Bacteroidota</taxon>
        <taxon>Sphingobacteriia</taxon>
        <taxon>Sphingobacteriales</taxon>
        <taxon>Sphingobacteriaceae</taxon>
        <taxon>Sphingobacterium</taxon>
    </lineage>
</organism>
<gene>
    <name evidence="1" type="ORF">SAMEA4412673_01172</name>
</gene>
<name>A0AAJ4XA22_9SPHI</name>
<evidence type="ECO:0000313" key="2">
    <source>
        <dbReference type="Proteomes" id="UP000215355"/>
    </source>
</evidence>
<dbReference type="AlphaFoldDB" id="A0AAJ4XA22"/>
<proteinExistence type="predicted"/>